<sequence>MAAHKEADFFSKSLISPAAMARSIIYMFYVRPHINYMYYCPSPSLPQSSIGYYIPLGKYKYKHICINTSKMGKIFQRRISARFGHPA</sequence>
<dbReference type="HOGENOM" id="CLU_2481171_0_0_5"/>
<accession>U4QB98</accession>
<dbReference type="KEGG" id="rir:BN877_II0001"/>
<name>U4QB98_9HYPH</name>
<gene>
    <name evidence="1" type="ORF">BN877_II0001</name>
</gene>
<protein>
    <submittedName>
        <fullName evidence="1">Uncharacterized protein</fullName>
    </submittedName>
</protein>
<evidence type="ECO:0000313" key="2">
    <source>
        <dbReference type="Proteomes" id="UP000016944"/>
    </source>
</evidence>
<organism evidence="1 2">
    <name type="scientific">Agrobacterium pusense</name>
    <dbReference type="NCBI Taxonomy" id="648995"/>
    <lineage>
        <taxon>Bacteria</taxon>
        <taxon>Pseudomonadati</taxon>
        <taxon>Pseudomonadota</taxon>
        <taxon>Alphaproteobacteria</taxon>
        <taxon>Hyphomicrobiales</taxon>
        <taxon>Rhizobiaceae</taxon>
        <taxon>Rhizobium/Agrobacterium group</taxon>
        <taxon>Agrobacterium</taxon>
    </lineage>
</organism>
<dbReference type="EMBL" id="HG518323">
    <property type="protein sequence ID" value="CDI09806.1"/>
    <property type="molecule type" value="Genomic_DNA"/>
</dbReference>
<dbReference type="Proteomes" id="UP000016944">
    <property type="component" value="Chromosome II"/>
</dbReference>
<evidence type="ECO:0000313" key="1">
    <source>
        <dbReference type="EMBL" id="CDI09806.1"/>
    </source>
</evidence>
<proteinExistence type="predicted"/>
<reference evidence="1 2" key="1">
    <citation type="journal article" date="2013" name="Genome Announc.">
        <title>Complete Genome Sequence of the Sesbania Symbiont and Rice Growth-Promoting Endophyte Rhizobium sp. Strain IRBG74.</title>
        <authorList>
            <person name="Crook M.B."/>
            <person name="Mitra S."/>
            <person name="Ane J.M."/>
            <person name="Sadowsky M.J."/>
            <person name="Gyaneshwar P."/>
        </authorList>
    </citation>
    <scope>NUCLEOTIDE SEQUENCE [LARGE SCALE GENOMIC DNA]</scope>
    <source>
        <strain evidence="1 2">IRBG74</strain>
    </source>
</reference>
<dbReference type="AlphaFoldDB" id="U4QB98"/>